<protein>
    <submittedName>
        <fullName evidence="4">TetR family transcriptional regulator</fullName>
    </submittedName>
</protein>
<dbReference type="PRINTS" id="PR00455">
    <property type="entry name" value="HTHTETR"/>
</dbReference>
<proteinExistence type="predicted"/>
<dbReference type="PROSITE" id="PS50977">
    <property type="entry name" value="HTH_TETR_2"/>
    <property type="match status" value="1"/>
</dbReference>
<sequence>MTRKRLTREESRDQTRQRLLQSAQKLIAGKGLAAASVEDITEAAGYTRGAFYSNFDSKNDLFIELLRADHQKAVDEMSALMSQPLPPEELRHRIREMYTGLYRDNECFMNWTEARMLATRDASFQTKLSALLVEKRGQVSAIIAHFYQLAGATPPTSPEVMAMGFMSLVEGVKLFMLSSPKDMSMDDAETILSLFVDSIMELAIIKSQPAAAHPAG</sequence>
<keyword evidence="5" id="KW-1185">Reference proteome</keyword>
<dbReference type="SUPFAM" id="SSF46689">
    <property type="entry name" value="Homeodomain-like"/>
    <property type="match status" value="1"/>
</dbReference>
<dbReference type="PANTHER" id="PTHR30055">
    <property type="entry name" value="HTH-TYPE TRANSCRIPTIONAL REGULATOR RUTR"/>
    <property type="match status" value="1"/>
</dbReference>
<dbReference type="SUPFAM" id="SSF48498">
    <property type="entry name" value="Tetracyclin repressor-like, C-terminal domain"/>
    <property type="match status" value="1"/>
</dbReference>
<dbReference type="Pfam" id="PF00440">
    <property type="entry name" value="TetR_N"/>
    <property type="match status" value="1"/>
</dbReference>
<name>A0ABQ2P9G9_9NEIS</name>
<dbReference type="PANTHER" id="PTHR30055:SF241">
    <property type="entry name" value="TRANSCRIPTIONAL REGULATORY PROTEIN"/>
    <property type="match status" value="1"/>
</dbReference>
<feature type="DNA-binding region" description="H-T-H motif" evidence="2">
    <location>
        <begin position="36"/>
        <end position="55"/>
    </location>
</feature>
<evidence type="ECO:0000256" key="1">
    <source>
        <dbReference type="ARBA" id="ARBA00023125"/>
    </source>
</evidence>
<dbReference type="InterPro" id="IPR036271">
    <property type="entry name" value="Tet_transcr_reg_TetR-rel_C_sf"/>
</dbReference>
<keyword evidence="1 2" id="KW-0238">DNA-binding</keyword>
<comment type="caution">
    <text evidence="4">The sequence shown here is derived from an EMBL/GenBank/DDBJ whole genome shotgun (WGS) entry which is preliminary data.</text>
</comment>
<evidence type="ECO:0000259" key="3">
    <source>
        <dbReference type="PROSITE" id="PS50977"/>
    </source>
</evidence>
<evidence type="ECO:0000313" key="5">
    <source>
        <dbReference type="Proteomes" id="UP000637267"/>
    </source>
</evidence>
<accession>A0ABQ2P9G9</accession>
<gene>
    <name evidence="4" type="ORF">GCM10010970_18100</name>
</gene>
<dbReference type="InterPro" id="IPR001647">
    <property type="entry name" value="HTH_TetR"/>
</dbReference>
<dbReference type="InterPro" id="IPR050109">
    <property type="entry name" value="HTH-type_TetR-like_transc_reg"/>
</dbReference>
<dbReference type="RefSeq" id="WP_188703952.1">
    <property type="nucleotide sequence ID" value="NZ_BMLX01000002.1"/>
</dbReference>
<feature type="domain" description="HTH tetR-type" evidence="3">
    <location>
        <begin position="13"/>
        <end position="73"/>
    </location>
</feature>
<dbReference type="InterPro" id="IPR009057">
    <property type="entry name" value="Homeodomain-like_sf"/>
</dbReference>
<dbReference type="EMBL" id="BMLX01000002">
    <property type="protein sequence ID" value="GGP21017.1"/>
    <property type="molecule type" value="Genomic_DNA"/>
</dbReference>
<organism evidence="4 5">
    <name type="scientific">Silvimonas iriomotensis</name>
    <dbReference type="NCBI Taxonomy" id="449662"/>
    <lineage>
        <taxon>Bacteria</taxon>
        <taxon>Pseudomonadati</taxon>
        <taxon>Pseudomonadota</taxon>
        <taxon>Betaproteobacteria</taxon>
        <taxon>Neisseriales</taxon>
        <taxon>Chitinibacteraceae</taxon>
        <taxon>Silvimonas</taxon>
    </lineage>
</organism>
<evidence type="ECO:0000256" key="2">
    <source>
        <dbReference type="PROSITE-ProRule" id="PRU00335"/>
    </source>
</evidence>
<dbReference type="Proteomes" id="UP000637267">
    <property type="component" value="Unassembled WGS sequence"/>
</dbReference>
<evidence type="ECO:0000313" key="4">
    <source>
        <dbReference type="EMBL" id="GGP21017.1"/>
    </source>
</evidence>
<reference evidence="5" key="1">
    <citation type="journal article" date="2019" name="Int. J. Syst. Evol. Microbiol.">
        <title>The Global Catalogue of Microorganisms (GCM) 10K type strain sequencing project: providing services to taxonomists for standard genome sequencing and annotation.</title>
        <authorList>
            <consortium name="The Broad Institute Genomics Platform"/>
            <consortium name="The Broad Institute Genome Sequencing Center for Infectious Disease"/>
            <person name="Wu L."/>
            <person name="Ma J."/>
        </authorList>
    </citation>
    <scope>NUCLEOTIDE SEQUENCE [LARGE SCALE GENOMIC DNA]</scope>
    <source>
        <strain evidence="5">CGMCC 1.8859</strain>
    </source>
</reference>
<dbReference type="Gene3D" id="1.10.357.10">
    <property type="entry name" value="Tetracycline Repressor, domain 2"/>
    <property type="match status" value="1"/>
</dbReference>